<protein>
    <submittedName>
        <fullName evidence="1">Uncharacterized protein</fullName>
    </submittedName>
</protein>
<evidence type="ECO:0000313" key="2">
    <source>
        <dbReference type="Proteomes" id="UP000799755"/>
    </source>
</evidence>
<organism evidence="1 2">
    <name type="scientific">Lindgomyces ingoldianus</name>
    <dbReference type="NCBI Taxonomy" id="673940"/>
    <lineage>
        <taxon>Eukaryota</taxon>
        <taxon>Fungi</taxon>
        <taxon>Dikarya</taxon>
        <taxon>Ascomycota</taxon>
        <taxon>Pezizomycotina</taxon>
        <taxon>Dothideomycetes</taxon>
        <taxon>Pleosporomycetidae</taxon>
        <taxon>Pleosporales</taxon>
        <taxon>Lindgomycetaceae</taxon>
        <taxon>Lindgomyces</taxon>
    </lineage>
</organism>
<accession>A0ACB6R1A4</accession>
<dbReference type="Proteomes" id="UP000799755">
    <property type="component" value="Unassembled WGS sequence"/>
</dbReference>
<sequence length="731" mass="80622">MVDSYRPRNRGGGRRGGDDNRPVPLQSRMTFTHGGGDTYSAGDQYKPAESSSRQSSRGGAEFTFRAGHQTLQFQRGYNDTVVGARKPPQKPRRHQQPEHGTQSRFPQNGNSHHFDRNGRGGRRSFRKEAPHQRALISGTTDAPSPERVLGSNGQNRFMDLADLPDDDDRSEGEIGKTFGNDNTSDDQDGSHKKPRVTANRRADGNSVPKWSNPDPYTVAPPPSDTTGKKRDFVQLIRKAKNQAAEKDDPNNAVAANDDFIAFDMNEDVSDPNIIVPPPPPTPPRIPPPPDSTPPPTPPLSPPASVQPYLLPSYSLYSLSTPQLVGSLNDVASAGGLQEPKHAPKRSVDAAGLPPKPQQQSRHAAKRKRGEHEGSLLQEWLPRPSGNRTPWCKNENYERLRGDISKVLHNEILDFYDYVKPTQQDQTIRQNLVQRVEDALGRNFGRTSGKVYCFGSFPAGLYLPAADMDLVYVTNTHASGGPRLGKLDKPRSAGSVLFPAANRLEKAGLIEPNSLQVITKAKVPIIKFIDSLTGIRVDLSFENLTGIQAQETFAGWKQDYPDIPFLIALLKQFLVMRGLSDVHNGGLGGFSTICLTVSYLQTQPRTSDLGEMFLGLLDLYGNRFNLARKRIVMDPPGHVNKGRIGIDGRNEKPDGLSIQDPNNPANNISGGSSKIKYVFKEFSTAHKAMRERMTYLSASGEYAASILEPIFAGNYESYEDHRAHMEKLTRSL</sequence>
<reference evidence="1" key="1">
    <citation type="journal article" date="2020" name="Stud. Mycol.">
        <title>101 Dothideomycetes genomes: a test case for predicting lifestyles and emergence of pathogens.</title>
        <authorList>
            <person name="Haridas S."/>
            <person name="Albert R."/>
            <person name="Binder M."/>
            <person name="Bloem J."/>
            <person name="Labutti K."/>
            <person name="Salamov A."/>
            <person name="Andreopoulos B."/>
            <person name="Baker S."/>
            <person name="Barry K."/>
            <person name="Bills G."/>
            <person name="Bluhm B."/>
            <person name="Cannon C."/>
            <person name="Castanera R."/>
            <person name="Culley D."/>
            <person name="Daum C."/>
            <person name="Ezra D."/>
            <person name="Gonzalez J."/>
            <person name="Henrissat B."/>
            <person name="Kuo A."/>
            <person name="Liang C."/>
            <person name="Lipzen A."/>
            <person name="Lutzoni F."/>
            <person name="Magnuson J."/>
            <person name="Mondo S."/>
            <person name="Nolan M."/>
            <person name="Ohm R."/>
            <person name="Pangilinan J."/>
            <person name="Park H.-J."/>
            <person name="Ramirez L."/>
            <person name="Alfaro M."/>
            <person name="Sun H."/>
            <person name="Tritt A."/>
            <person name="Yoshinaga Y."/>
            <person name="Zwiers L.-H."/>
            <person name="Turgeon B."/>
            <person name="Goodwin S."/>
            <person name="Spatafora J."/>
            <person name="Crous P."/>
            <person name="Grigoriev I."/>
        </authorList>
    </citation>
    <scope>NUCLEOTIDE SEQUENCE</scope>
    <source>
        <strain evidence="1">ATCC 200398</strain>
    </source>
</reference>
<comment type="caution">
    <text evidence="1">The sequence shown here is derived from an EMBL/GenBank/DDBJ whole genome shotgun (WGS) entry which is preliminary data.</text>
</comment>
<gene>
    <name evidence="1" type="ORF">BDR25DRAFT_323695</name>
</gene>
<evidence type="ECO:0000313" key="1">
    <source>
        <dbReference type="EMBL" id="KAF2473064.1"/>
    </source>
</evidence>
<proteinExistence type="predicted"/>
<name>A0ACB6R1A4_9PLEO</name>
<dbReference type="EMBL" id="MU003500">
    <property type="protein sequence ID" value="KAF2473064.1"/>
    <property type="molecule type" value="Genomic_DNA"/>
</dbReference>
<keyword evidence="2" id="KW-1185">Reference proteome</keyword>